<feature type="domain" description="Band 4.1" evidence="2">
    <location>
        <begin position="120"/>
        <end position="582"/>
    </location>
</feature>
<dbReference type="SUPFAM" id="SSF50729">
    <property type="entry name" value="PH domain-like"/>
    <property type="match status" value="1"/>
</dbReference>
<evidence type="ECO:0000256" key="1">
    <source>
        <dbReference type="SAM" id="MobiDB-lite"/>
    </source>
</evidence>
<dbReference type="InterPro" id="IPR019749">
    <property type="entry name" value="Band_41_domain"/>
</dbReference>
<dbReference type="Gene3D" id="3.10.20.90">
    <property type="entry name" value="Phosphatidylinositol 3-kinase Catalytic Subunit, Chain A, domain 1"/>
    <property type="match status" value="2"/>
</dbReference>
<feature type="non-terminal residue" evidence="3">
    <location>
        <position position="635"/>
    </location>
</feature>
<dbReference type="PANTHER" id="PTHR16160:SF1">
    <property type="entry name" value="FERMITIN FAMILY HOMOLOG 3"/>
    <property type="match status" value="1"/>
</dbReference>
<dbReference type="InterPro" id="IPR011993">
    <property type="entry name" value="PH-like_dom_sf"/>
</dbReference>
<dbReference type="GO" id="GO:0033632">
    <property type="term" value="P:regulation of cell-cell adhesion mediated by integrin"/>
    <property type="evidence" value="ECO:0007669"/>
    <property type="project" value="TreeGrafter"/>
</dbReference>
<sequence>MAGLKTASGEDIDGSFELQVEVEEEGAMGQVGATGQEDAMGQGDAVGQPGPQAALRILTLRVTGDLHIGGLMRLIVETIGEPRDWSDHALWWAQQRRWLLPPGPPLDALGIGGGSRLRFAPRHRPLRLRLPGGRVLRLRLDFARTPGRAAARVCGLLGIRHPEELSLLRPEEEERGQGRGRKGRAPLPAPPDLDLTHLRPRAGERSGGGAGTARWSWTPSLPWAPLPTPVSPLQMRPLSPRWPSTSSGPSAPGAPSRWLDTSRSLMEQDVVDDEELLLYFKYPCAMRLDPQDGLRIALLHEQARGALLAEEIDCTEEEMLLFAALQYQIDGAEWEDGDPHSPLEPQDLDTALDKLELSLEGGLPNPTSGHTHLPSWVPEIPFGNSPGFGPPLDSQIHPPKPLWDAPNSPIGPSKPPETLLGPPGPLTLPPPAGCEVIPDVDLRVQKFCIKLRVQTPEGMNETLLRCCDATQYARWVAGCRLASDGVSLSATVISAEAQQVLEVLGVQPGREDNAVPPRALLRPPPDPRRLLPPRFQRKFKAKQFTPQLLEVLDRVGTLSPGQARLRFVEAWRALPGFGLGHFVVRFQGVGRDEILAVGPSQLLRIDPGSGTITRSWRHSDLRQWDVNWDSQQVLL</sequence>
<dbReference type="Pfam" id="PF18124">
    <property type="entry name" value="Kindlin_2_N"/>
    <property type="match status" value="1"/>
</dbReference>
<feature type="region of interest" description="Disordered" evidence="1">
    <location>
        <begin position="167"/>
        <end position="214"/>
    </location>
</feature>
<dbReference type="PANTHER" id="PTHR16160">
    <property type="entry name" value="FERMITIN 2-RELATED"/>
    <property type="match status" value="1"/>
</dbReference>
<dbReference type="SUPFAM" id="SSF47031">
    <property type="entry name" value="Second domain of FERM"/>
    <property type="match status" value="1"/>
</dbReference>
<name>A0A7K7TFK9_9TYRA</name>
<feature type="region of interest" description="Disordered" evidence="1">
    <location>
        <begin position="395"/>
        <end position="416"/>
    </location>
</feature>
<proteinExistence type="predicted"/>
<dbReference type="SMART" id="SM00295">
    <property type="entry name" value="B41"/>
    <property type="match status" value="1"/>
</dbReference>
<protein>
    <submittedName>
        <fullName evidence="3">URP2 protein</fullName>
    </submittedName>
</protein>
<feature type="compositionally biased region" description="Low complexity" evidence="1">
    <location>
        <begin position="243"/>
        <end position="256"/>
    </location>
</feature>
<dbReference type="GO" id="GO:0070527">
    <property type="term" value="P:platelet aggregation"/>
    <property type="evidence" value="ECO:0007669"/>
    <property type="project" value="TreeGrafter"/>
</dbReference>
<dbReference type="AlphaFoldDB" id="A0A7K7TFK9"/>
<feature type="compositionally biased region" description="Basic and acidic residues" evidence="1">
    <location>
        <begin position="194"/>
        <end position="204"/>
    </location>
</feature>
<feature type="non-terminal residue" evidence="3">
    <location>
        <position position="1"/>
    </location>
</feature>
<dbReference type="Proteomes" id="UP000589485">
    <property type="component" value="Unassembled WGS sequence"/>
</dbReference>
<evidence type="ECO:0000313" key="3">
    <source>
        <dbReference type="EMBL" id="NXA15498.1"/>
    </source>
</evidence>
<dbReference type="GO" id="GO:0007160">
    <property type="term" value="P:cell-matrix adhesion"/>
    <property type="evidence" value="ECO:0007669"/>
    <property type="project" value="TreeGrafter"/>
</dbReference>
<dbReference type="GO" id="GO:0030055">
    <property type="term" value="C:cell-substrate junction"/>
    <property type="evidence" value="ECO:0007669"/>
    <property type="project" value="TreeGrafter"/>
</dbReference>
<dbReference type="Gene3D" id="2.30.29.30">
    <property type="entry name" value="Pleckstrin-homology domain (PH domain)/Phosphotyrosine-binding domain (PTB)"/>
    <property type="match status" value="1"/>
</dbReference>
<dbReference type="InterPro" id="IPR035963">
    <property type="entry name" value="FERM_2"/>
</dbReference>
<gene>
    <name evidence="3" type="primary">Fermt3</name>
    <name evidence="3" type="ORF">SAPAEN_R14575</name>
</gene>
<feature type="region of interest" description="Disordered" evidence="1">
    <location>
        <begin position="236"/>
        <end position="257"/>
    </location>
</feature>
<dbReference type="GO" id="GO:0005178">
    <property type="term" value="F:integrin binding"/>
    <property type="evidence" value="ECO:0007669"/>
    <property type="project" value="TreeGrafter"/>
</dbReference>
<dbReference type="CDD" id="cd17095">
    <property type="entry name" value="FERM_F0_kindlins"/>
    <property type="match status" value="1"/>
</dbReference>
<dbReference type="GO" id="GO:0007159">
    <property type="term" value="P:leukocyte cell-cell adhesion"/>
    <property type="evidence" value="ECO:0007669"/>
    <property type="project" value="TreeGrafter"/>
</dbReference>
<reference evidence="3 4" key="1">
    <citation type="submission" date="2019-09" db="EMBL/GenBank/DDBJ databases">
        <title>Bird 10,000 Genomes (B10K) Project - Family phase.</title>
        <authorList>
            <person name="Zhang G."/>
        </authorList>
    </citation>
    <scope>NUCLEOTIDE SEQUENCE [LARGE SCALE GENOMIC DNA]</scope>
    <source>
        <strain evidence="3">B10K-DU-030-41</strain>
        <tissue evidence="3">Muscle</tissue>
    </source>
</reference>
<evidence type="ECO:0000313" key="4">
    <source>
        <dbReference type="Proteomes" id="UP000589485"/>
    </source>
</evidence>
<evidence type="ECO:0000259" key="2">
    <source>
        <dbReference type="SMART" id="SM00295"/>
    </source>
</evidence>
<feature type="compositionally biased region" description="Basic and acidic residues" evidence="1">
    <location>
        <begin position="167"/>
        <end position="177"/>
    </location>
</feature>
<organism evidence="3 4">
    <name type="scientific">Sapayoa aenigma</name>
    <name type="common">broad-billed sapayoa</name>
    <dbReference type="NCBI Taxonomy" id="239371"/>
    <lineage>
        <taxon>Eukaryota</taxon>
        <taxon>Metazoa</taxon>
        <taxon>Chordata</taxon>
        <taxon>Craniata</taxon>
        <taxon>Vertebrata</taxon>
        <taxon>Euteleostomi</taxon>
        <taxon>Archelosauria</taxon>
        <taxon>Archosauria</taxon>
        <taxon>Dinosauria</taxon>
        <taxon>Saurischia</taxon>
        <taxon>Theropoda</taxon>
        <taxon>Coelurosauria</taxon>
        <taxon>Aves</taxon>
        <taxon>Neognathae</taxon>
        <taxon>Neoaves</taxon>
        <taxon>Telluraves</taxon>
        <taxon>Australaves</taxon>
        <taxon>Passeriformes</taxon>
        <taxon>Tyrannidae</taxon>
        <taxon>Sapayoa</taxon>
    </lineage>
</organism>
<dbReference type="EMBL" id="VZSY01002476">
    <property type="protein sequence ID" value="NXA15498.1"/>
    <property type="molecule type" value="Genomic_DNA"/>
</dbReference>
<accession>A0A7K7TFK9</accession>
<dbReference type="InterPro" id="IPR019748">
    <property type="entry name" value="FERM_central"/>
</dbReference>
<dbReference type="InterPro" id="IPR040790">
    <property type="entry name" value="Kindlin_2_N"/>
</dbReference>
<dbReference type="InterPro" id="IPR037843">
    <property type="entry name" value="Kindlin/fermitin"/>
</dbReference>
<dbReference type="Pfam" id="PF00373">
    <property type="entry name" value="FERM_M"/>
    <property type="match status" value="1"/>
</dbReference>
<dbReference type="GO" id="GO:0007229">
    <property type="term" value="P:integrin-mediated signaling pathway"/>
    <property type="evidence" value="ECO:0007669"/>
    <property type="project" value="InterPro"/>
</dbReference>
<comment type="caution">
    <text evidence="3">The sequence shown here is derived from an EMBL/GenBank/DDBJ whole genome shotgun (WGS) entry which is preliminary data.</text>
</comment>
<keyword evidence="4" id="KW-1185">Reference proteome</keyword>
<dbReference type="CDD" id="cd14473">
    <property type="entry name" value="FERM_B-lobe"/>
    <property type="match status" value="1"/>
</dbReference>
<dbReference type="GO" id="GO:0033622">
    <property type="term" value="P:integrin activation"/>
    <property type="evidence" value="ECO:0007669"/>
    <property type="project" value="TreeGrafter"/>
</dbReference>
<dbReference type="OrthoDB" id="9396659at2759"/>